<feature type="region of interest" description="Disordered" evidence="1">
    <location>
        <begin position="34"/>
        <end position="82"/>
    </location>
</feature>
<dbReference type="AlphaFoldDB" id="A0AA40FGV6"/>
<comment type="caution">
    <text evidence="2">The sequence shown here is derived from an EMBL/GenBank/DDBJ whole genome shotgun (WGS) entry which is preliminary data.</text>
</comment>
<evidence type="ECO:0000313" key="2">
    <source>
        <dbReference type="EMBL" id="KAK1118788.1"/>
    </source>
</evidence>
<keyword evidence="3" id="KW-1185">Reference proteome</keyword>
<gene>
    <name evidence="2" type="ORF">K0M31_014788</name>
</gene>
<organism evidence="2 3">
    <name type="scientific">Melipona bicolor</name>
    <dbReference type="NCBI Taxonomy" id="60889"/>
    <lineage>
        <taxon>Eukaryota</taxon>
        <taxon>Metazoa</taxon>
        <taxon>Ecdysozoa</taxon>
        <taxon>Arthropoda</taxon>
        <taxon>Hexapoda</taxon>
        <taxon>Insecta</taxon>
        <taxon>Pterygota</taxon>
        <taxon>Neoptera</taxon>
        <taxon>Endopterygota</taxon>
        <taxon>Hymenoptera</taxon>
        <taxon>Apocrita</taxon>
        <taxon>Aculeata</taxon>
        <taxon>Apoidea</taxon>
        <taxon>Anthophila</taxon>
        <taxon>Apidae</taxon>
        <taxon>Melipona</taxon>
    </lineage>
</organism>
<evidence type="ECO:0000313" key="3">
    <source>
        <dbReference type="Proteomes" id="UP001177670"/>
    </source>
</evidence>
<feature type="compositionally biased region" description="Low complexity" evidence="1">
    <location>
        <begin position="34"/>
        <end position="43"/>
    </location>
</feature>
<feature type="compositionally biased region" description="Acidic residues" evidence="1">
    <location>
        <begin position="56"/>
        <end position="66"/>
    </location>
</feature>
<accession>A0AA40FGV6</accession>
<evidence type="ECO:0000256" key="1">
    <source>
        <dbReference type="SAM" id="MobiDB-lite"/>
    </source>
</evidence>
<name>A0AA40FGV6_9HYME</name>
<dbReference type="Proteomes" id="UP001177670">
    <property type="component" value="Unassembled WGS sequence"/>
</dbReference>
<proteinExistence type="predicted"/>
<sequence length="82" mass="9495">MLEQAQCVVRGRTADGIQAIFFLSLGLRLFVTGERQQQQQQQQETEEEARRYGEEGEKEEEEEEEEASQKFPRFAGVDSRKA</sequence>
<reference evidence="2" key="1">
    <citation type="submission" date="2021-10" db="EMBL/GenBank/DDBJ databases">
        <title>Melipona bicolor Genome sequencing and assembly.</title>
        <authorList>
            <person name="Araujo N.S."/>
            <person name="Arias M.C."/>
        </authorList>
    </citation>
    <scope>NUCLEOTIDE SEQUENCE</scope>
    <source>
        <strain evidence="2">USP_2M_L1-L4_2017</strain>
        <tissue evidence="2">Whole body</tissue>
    </source>
</reference>
<dbReference type="EMBL" id="JAHYIQ010000041">
    <property type="protein sequence ID" value="KAK1118788.1"/>
    <property type="molecule type" value="Genomic_DNA"/>
</dbReference>
<protein>
    <submittedName>
        <fullName evidence="2">Uncharacterized protein</fullName>
    </submittedName>
</protein>